<protein>
    <submittedName>
        <fullName evidence="2">Uncharacterized protein</fullName>
    </submittedName>
</protein>
<dbReference type="EMBL" id="JALLAZ020000623">
    <property type="protein sequence ID" value="KAL3790781.1"/>
    <property type="molecule type" value="Genomic_DNA"/>
</dbReference>
<dbReference type="Proteomes" id="UP001530315">
    <property type="component" value="Unassembled WGS sequence"/>
</dbReference>
<proteinExistence type="predicted"/>
<organism evidence="2 3">
    <name type="scientific">Stephanodiscus triporus</name>
    <dbReference type="NCBI Taxonomy" id="2934178"/>
    <lineage>
        <taxon>Eukaryota</taxon>
        <taxon>Sar</taxon>
        <taxon>Stramenopiles</taxon>
        <taxon>Ochrophyta</taxon>
        <taxon>Bacillariophyta</taxon>
        <taxon>Coscinodiscophyceae</taxon>
        <taxon>Thalassiosirophycidae</taxon>
        <taxon>Stephanodiscales</taxon>
        <taxon>Stephanodiscaceae</taxon>
        <taxon>Stephanodiscus</taxon>
    </lineage>
</organism>
<evidence type="ECO:0000313" key="2">
    <source>
        <dbReference type="EMBL" id="KAL3790781.1"/>
    </source>
</evidence>
<gene>
    <name evidence="2" type="ORF">ACHAW5_010757</name>
</gene>
<dbReference type="AlphaFoldDB" id="A0ABD3PST3"/>
<evidence type="ECO:0000256" key="1">
    <source>
        <dbReference type="SAM" id="MobiDB-lite"/>
    </source>
</evidence>
<comment type="caution">
    <text evidence="2">The sequence shown here is derived from an EMBL/GenBank/DDBJ whole genome shotgun (WGS) entry which is preliminary data.</text>
</comment>
<keyword evidence="3" id="KW-1185">Reference proteome</keyword>
<accession>A0ABD3PST3</accession>
<name>A0ABD3PST3_9STRA</name>
<evidence type="ECO:0000313" key="3">
    <source>
        <dbReference type="Proteomes" id="UP001530315"/>
    </source>
</evidence>
<reference evidence="2 3" key="1">
    <citation type="submission" date="2024-10" db="EMBL/GenBank/DDBJ databases">
        <title>Updated reference genomes for cyclostephanoid diatoms.</title>
        <authorList>
            <person name="Roberts W.R."/>
            <person name="Alverson A.J."/>
        </authorList>
    </citation>
    <scope>NUCLEOTIDE SEQUENCE [LARGE SCALE GENOMIC DNA]</scope>
    <source>
        <strain evidence="2 3">AJA276-08</strain>
    </source>
</reference>
<sequence>MTYRFANEPESDEVDDEKERPRRRKMYGGKVRIRFRADGYSDILPSPTTTDDYDERIERIDGASFDKVWGWDLEDEASADSGDDDTTREYLLFAADVRLPPPISAVKKFYFQASVVIGDDHDGVLSLKDGSVTVKRDVGPPRGGGWWGVFRGGNGILARFVQVGEFRCRPIHDS</sequence>
<feature type="region of interest" description="Disordered" evidence="1">
    <location>
        <begin position="1"/>
        <end position="23"/>
    </location>
</feature>